<gene>
    <name evidence="1" type="ORF">C2845_PM17G03240</name>
</gene>
<dbReference type="AlphaFoldDB" id="A0A3L6Q215"/>
<evidence type="ECO:0008006" key="3">
    <source>
        <dbReference type="Google" id="ProtNLM"/>
    </source>
</evidence>
<protein>
    <recommendedName>
        <fullName evidence="3">DUF1618 domain-containing protein</fullName>
    </recommendedName>
</protein>
<comment type="caution">
    <text evidence="1">The sequence shown here is derived from an EMBL/GenBank/DDBJ whole genome shotgun (WGS) entry which is preliminary data.</text>
</comment>
<reference evidence="2" key="1">
    <citation type="journal article" date="2019" name="Nat. Commun.">
        <title>The genome of broomcorn millet.</title>
        <authorList>
            <person name="Zou C."/>
            <person name="Miki D."/>
            <person name="Li D."/>
            <person name="Tang Q."/>
            <person name="Xiao L."/>
            <person name="Rajput S."/>
            <person name="Deng P."/>
            <person name="Jia W."/>
            <person name="Huang R."/>
            <person name="Zhang M."/>
            <person name="Sun Y."/>
            <person name="Hu J."/>
            <person name="Fu X."/>
            <person name="Schnable P.S."/>
            <person name="Li F."/>
            <person name="Zhang H."/>
            <person name="Feng B."/>
            <person name="Zhu X."/>
            <person name="Liu R."/>
            <person name="Schnable J.C."/>
            <person name="Zhu J.-K."/>
            <person name="Zhang H."/>
        </authorList>
    </citation>
    <scope>NUCLEOTIDE SEQUENCE [LARGE SCALE GENOMIC DNA]</scope>
</reference>
<accession>A0A3L6Q215</accession>
<keyword evidence="2" id="KW-1185">Reference proteome</keyword>
<proteinExistence type="predicted"/>
<dbReference type="PANTHER" id="PTHR33074">
    <property type="entry name" value="EXPRESSED PROTEIN-RELATED"/>
    <property type="match status" value="1"/>
</dbReference>
<dbReference type="Proteomes" id="UP000275267">
    <property type="component" value="Unassembled WGS sequence"/>
</dbReference>
<sequence>MDEEPVAWVKDGVMDCEELWAMPGYEGIPRVHPRHPVVSLDNPDVVCLKVARDWDTKAWMIQVDTRRKKLLSAVKCATDPCKTHYYLPAKLQ</sequence>
<dbReference type="EMBL" id="PQIB02000014">
    <property type="protein sequence ID" value="RLM69624.1"/>
    <property type="molecule type" value="Genomic_DNA"/>
</dbReference>
<dbReference type="STRING" id="4540.A0A3L6Q215"/>
<dbReference type="PANTHER" id="PTHR33074:SF76">
    <property type="entry name" value="OS11G0569701 PROTEIN"/>
    <property type="match status" value="1"/>
</dbReference>
<evidence type="ECO:0000313" key="1">
    <source>
        <dbReference type="EMBL" id="RLM69624.1"/>
    </source>
</evidence>
<evidence type="ECO:0000313" key="2">
    <source>
        <dbReference type="Proteomes" id="UP000275267"/>
    </source>
</evidence>
<name>A0A3L6Q215_PANMI</name>
<dbReference type="OrthoDB" id="687690at2759"/>
<organism evidence="1 2">
    <name type="scientific">Panicum miliaceum</name>
    <name type="common">Proso millet</name>
    <name type="synonym">Broomcorn millet</name>
    <dbReference type="NCBI Taxonomy" id="4540"/>
    <lineage>
        <taxon>Eukaryota</taxon>
        <taxon>Viridiplantae</taxon>
        <taxon>Streptophyta</taxon>
        <taxon>Embryophyta</taxon>
        <taxon>Tracheophyta</taxon>
        <taxon>Spermatophyta</taxon>
        <taxon>Magnoliopsida</taxon>
        <taxon>Liliopsida</taxon>
        <taxon>Poales</taxon>
        <taxon>Poaceae</taxon>
        <taxon>PACMAD clade</taxon>
        <taxon>Panicoideae</taxon>
        <taxon>Panicodae</taxon>
        <taxon>Paniceae</taxon>
        <taxon>Panicinae</taxon>
        <taxon>Panicum</taxon>
        <taxon>Panicum sect. Panicum</taxon>
    </lineage>
</organism>